<evidence type="ECO:0000256" key="1">
    <source>
        <dbReference type="ARBA" id="ARBA00000189"/>
    </source>
</evidence>
<comment type="catalytic activity">
    <reaction evidence="1">
        <text>2 a phenolic donor + H2O2 = 2 a phenolic radical donor + 2 H2O</text>
        <dbReference type="Rhea" id="RHEA:56136"/>
        <dbReference type="ChEBI" id="CHEBI:15377"/>
        <dbReference type="ChEBI" id="CHEBI:16240"/>
        <dbReference type="ChEBI" id="CHEBI:139520"/>
        <dbReference type="ChEBI" id="CHEBI:139521"/>
        <dbReference type="EC" id="1.11.1.7"/>
    </reaction>
</comment>
<keyword evidence="7" id="KW-0560">Oxidoreductase</keyword>
<dbReference type="InterPro" id="IPR010255">
    <property type="entry name" value="Haem_peroxidase_sf"/>
</dbReference>
<dbReference type="WBParaSite" id="HCON_00061020-00001">
    <property type="protein sequence ID" value="HCON_00061020-00001"/>
    <property type="gene ID" value="HCON_00061020"/>
</dbReference>
<evidence type="ECO:0000256" key="4">
    <source>
        <dbReference type="ARBA" id="ARBA00022617"/>
    </source>
</evidence>
<keyword evidence="3" id="KW-0575">Peroxidase</keyword>
<name>A0A7I4Y9D4_HAECO</name>
<dbReference type="Pfam" id="PF03098">
    <property type="entry name" value="An_peroxidase"/>
    <property type="match status" value="1"/>
</dbReference>
<accession>A0A7I4Y9D4</accession>
<dbReference type="GO" id="GO:0005615">
    <property type="term" value="C:extracellular space"/>
    <property type="evidence" value="ECO:0007669"/>
    <property type="project" value="TreeGrafter"/>
</dbReference>
<evidence type="ECO:0000256" key="5">
    <source>
        <dbReference type="ARBA" id="ARBA00022723"/>
    </source>
</evidence>
<evidence type="ECO:0000256" key="2">
    <source>
        <dbReference type="ARBA" id="ARBA00012313"/>
    </source>
</evidence>
<dbReference type="GO" id="GO:0006979">
    <property type="term" value="P:response to oxidative stress"/>
    <property type="evidence" value="ECO:0007669"/>
    <property type="project" value="InterPro"/>
</dbReference>
<protein>
    <recommendedName>
        <fullName evidence="2">peroxidase</fullName>
        <ecNumber evidence="2">1.11.1.7</ecNumber>
    </recommendedName>
</protein>
<organism evidence="12 13">
    <name type="scientific">Haemonchus contortus</name>
    <name type="common">Barber pole worm</name>
    <dbReference type="NCBI Taxonomy" id="6289"/>
    <lineage>
        <taxon>Eukaryota</taxon>
        <taxon>Metazoa</taxon>
        <taxon>Ecdysozoa</taxon>
        <taxon>Nematoda</taxon>
        <taxon>Chromadorea</taxon>
        <taxon>Rhabditida</taxon>
        <taxon>Rhabditina</taxon>
        <taxon>Rhabditomorpha</taxon>
        <taxon>Strongyloidea</taxon>
        <taxon>Trichostrongylidae</taxon>
        <taxon>Haemonchus</taxon>
    </lineage>
</organism>
<dbReference type="PANTHER" id="PTHR11475">
    <property type="entry name" value="OXIDASE/PEROXIDASE"/>
    <property type="match status" value="1"/>
</dbReference>
<keyword evidence="12" id="KW-1185">Reference proteome</keyword>
<dbReference type="CDD" id="cd09823">
    <property type="entry name" value="peroxinectin_like"/>
    <property type="match status" value="1"/>
</dbReference>
<dbReference type="AlphaFoldDB" id="A0A7I4Y9D4"/>
<evidence type="ECO:0000313" key="12">
    <source>
        <dbReference type="Proteomes" id="UP000025227"/>
    </source>
</evidence>
<dbReference type="InterPro" id="IPR003582">
    <property type="entry name" value="ShKT_dom"/>
</dbReference>
<keyword evidence="8 10" id="KW-1015">Disulfide bond</keyword>
<reference evidence="13" key="1">
    <citation type="submission" date="2020-12" db="UniProtKB">
        <authorList>
            <consortium name="WormBaseParasite"/>
        </authorList>
    </citation>
    <scope>IDENTIFICATION</scope>
    <source>
        <strain evidence="13">MHco3</strain>
    </source>
</reference>
<evidence type="ECO:0000256" key="10">
    <source>
        <dbReference type="PROSITE-ProRule" id="PRU01005"/>
    </source>
</evidence>
<evidence type="ECO:0000259" key="11">
    <source>
        <dbReference type="PROSITE" id="PS51670"/>
    </source>
</evidence>
<dbReference type="FunFam" id="1.10.640.10:FF:000007">
    <property type="entry name" value="Peroxidase mlt-7"/>
    <property type="match status" value="1"/>
</dbReference>
<dbReference type="PRINTS" id="PR00457">
    <property type="entry name" value="ANPEROXIDASE"/>
</dbReference>
<dbReference type="Pfam" id="PF01549">
    <property type="entry name" value="ShK"/>
    <property type="match status" value="1"/>
</dbReference>
<evidence type="ECO:0000256" key="8">
    <source>
        <dbReference type="ARBA" id="ARBA00023157"/>
    </source>
</evidence>
<dbReference type="InterPro" id="IPR037120">
    <property type="entry name" value="Haem_peroxidase_sf_animal"/>
</dbReference>
<sequence length="701" mass="78282">MLCILLLIPGVLSQTLSPPITSRFKCLTNGCCDQHEWCRFWASIGECQLNEEWMSGNCQLACGTCTAPPAPPVPTPPTTSTERSVAVDVPLQPLTVQRVTSCTAVRNDMKRAAELMIASNLINSVEDNFGRTTLSIDEITKSVPSGCVPQLTSNGVDCNKNLCYHLMYRTLDGTCNNLDKPMQGAAFRQYIRHFPPQYDDGVGEPISSITPSRPTARETNRIMLSSPQSVVHDKYNNLMMQFGQFMSHDMAKTTLQPSAQCTSCSPMKSKCMPIPIGVNDPNSAFKQKQCLKVSRSAPICHVTPREQLNENTAYIDGSMIYGSSPKDLHKFRDGRTGMLKMNRFNNQLVLPFDQSKCPHKDKCTASFTAGDIRANLFIGLSSLHIIFAREHNRIAKRLQDMNRSWSGDRVFQEARKIVGGIIQNILFKEYLPKLLGAAFPKVIGQYNGYDTNVDATIANEFTTSAFRCGHGMIEEFYKRLDFSGGNITHGGFFFGEGVFKSSKILFEGGVDPILRGFMSTAVKRPHRMTPAITEKMFGSTDLGSLNIQRGRDHGIPSYNTMRKFCGLRKAVDFEEFSDMILDRNLRMGLKRHYNTPDDVDFYVGSMLEDPVVGGLVGTTLSCVIGEQFKRLRDGDRFYYENPGIFTPNQLAEIRKSSLSRVICDNADHFELISQDAFLLPGPQLTPCTALPEIDLTKWRLQ</sequence>
<feature type="binding site" description="axial binding residue" evidence="9">
    <location>
        <position position="470"/>
    </location>
    <ligand>
        <name>heme b</name>
        <dbReference type="ChEBI" id="CHEBI:60344"/>
    </ligand>
    <ligandPart>
        <name>Fe</name>
        <dbReference type="ChEBI" id="CHEBI:18248"/>
    </ligandPart>
</feature>
<evidence type="ECO:0000256" key="9">
    <source>
        <dbReference type="PIRSR" id="PIRSR619791-2"/>
    </source>
</evidence>
<dbReference type="GO" id="GO:0020037">
    <property type="term" value="F:heme binding"/>
    <property type="evidence" value="ECO:0007669"/>
    <property type="project" value="InterPro"/>
</dbReference>
<feature type="domain" description="ShKT" evidence="11">
    <location>
        <begin position="31"/>
        <end position="65"/>
    </location>
</feature>
<dbReference type="EC" id="1.11.1.7" evidence="2"/>
<dbReference type="OrthoDB" id="823504at2759"/>
<evidence type="ECO:0000313" key="13">
    <source>
        <dbReference type="WBParaSite" id="HCON_00061020-00001"/>
    </source>
</evidence>
<evidence type="ECO:0000256" key="6">
    <source>
        <dbReference type="ARBA" id="ARBA00022729"/>
    </source>
</evidence>
<dbReference type="InterPro" id="IPR019791">
    <property type="entry name" value="Haem_peroxidase_animal"/>
</dbReference>
<evidence type="ECO:0000256" key="3">
    <source>
        <dbReference type="ARBA" id="ARBA00022559"/>
    </source>
</evidence>
<keyword evidence="6" id="KW-0732">Signal</keyword>
<dbReference type="PANTHER" id="PTHR11475:SF61">
    <property type="entry name" value="PEROXIDASE MLT-7"/>
    <property type="match status" value="1"/>
</dbReference>
<dbReference type="PROSITE" id="PS50292">
    <property type="entry name" value="PEROXIDASE_3"/>
    <property type="match status" value="1"/>
</dbReference>
<dbReference type="SUPFAM" id="SSF48113">
    <property type="entry name" value="Heme-dependent peroxidases"/>
    <property type="match status" value="1"/>
</dbReference>
<evidence type="ECO:0000256" key="7">
    <source>
        <dbReference type="ARBA" id="ARBA00023002"/>
    </source>
</evidence>
<proteinExistence type="predicted"/>
<dbReference type="SMART" id="SM00254">
    <property type="entry name" value="ShKT"/>
    <property type="match status" value="1"/>
</dbReference>
<dbReference type="PROSITE" id="PS51670">
    <property type="entry name" value="SHKT"/>
    <property type="match status" value="1"/>
</dbReference>
<keyword evidence="4 9" id="KW-0349">Heme</keyword>
<dbReference type="Proteomes" id="UP000025227">
    <property type="component" value="Unplaced"/>
</dbReference>
<dbReference type="GO" id="GO:0046872">
    <property type="term" value="F:metal ion binding"/>
    <property type="evidence" value="ECO:0007669"/>
    <property type="project" value="UniProtKB-KW"/>
</dbReference>
<dbReference type="OMA" id="CDNGDHF"/>
<feature type="disulfide bond" evidence="10">
    <location>
        <begin position="31"/>
        <end position="65"/>
    </location>
</feature>
<keyword evidence="9" id="KW-0408">Iron</keyword>
<comment type="caution">
    <text evidence="10">Lacks conserved residue(s) required for the propagation of feature annotation.</text>
</comment>
<dbReference type="GO" id="GO:0140825">
    <property type="term" value="F:lactoperoxidase activity"/>
    <property type="evidence" value="ECO:0007669"/>
    <property type="project" value="UniProtKB-EC"/>
</dbReference>
<keyword evidence="5 9" id="KW-0479">Metal-binding</keyword>
<dbReference type="Gene3D" id="1.10.640.10">
    <property type="entry name" value="Haem peroxidase domain superfamily, animal type"/>
    <property type="match status" value="1"/>
</dbReference>